<accession>A0A0G1LVA5</accession>
<dbReference type="STRING" id="1618384.UW68_C0027G0008"/>
<name>A0A0G1LVA5_9BACT</name>
<dbReference type="Proteomes" id="UP000034835">
    <property type="component" value="Unassembled WGS sequence"/>
</dbReference>
<comment type="caution">
    <text evidence="3">The sequence shown here is derived from an EMBL/GenBank/DDBJ whole genome shotgun (WGS) entry which is preliminary data.</text>
</comment>
<evidence type="ECO:0000313" key="4">
    <source>
        <dbReference type="Proteomes" id="UP000034835"/>
    </source>
</evidence>
<dbReference type="Pfam" id="PF12728">
    <property type="entry name" value="HTH_17"/>
    <property type="match status" value="1"/>
</dbReference>
<protein>
    <recommendedName>
        <fullName evidence="2">Helix-turn-helix domain-containing protein</fullName>
    </recommendedName>
</protein>
<dbReference type="AlphaFoldDB" id="A0A0G1LVA5"/>
<evidence type="ECO:0000259" key="2">
    <source>
        <dbReference type="Pfam" id="PF12728"/>
    </source>
</evidence>
<keyword evidence="1" id="KW-1133">Transmembrane helix</keyword>
<feature type="domain" description="Helix-turn-helix" evidence="2">
    <location>
        <begin position="6"/>
        <end position="53"/>
    </location>
</feature>
<keyword evidence="1" id="KW-0812">Transmembrane</keyword>
<feature type="transmembrane region" description="Helical" evidence="1">
    <location>
        <begin position="96"/>
        <end position="115"/>
    </location>
</feature>
<proteinExistence type="predicted"/>
<evidence type="ECO:0000256" key="1">
    <source>
        <dbReference type="SAM" id="Phobius"/>
    </source>
</evidence>
<feature type="transmembrane region" description="Helical" evidence="1">
    <location>
        <begin position="121"/>
        <end position="141"/>
    </location>
</feature>
<gene>
    <name evidence="3" type="ORF">UW68_C0027G0008</name>
</gene>
<dbReference type="EMBL" id="LCJG01000027">
    <property type="protein sequence ID" value="KKT72722.1"/>
    <property type="molecule type" value="Genomic_DNA"/>
</dbReference>
<sequence length="143" mass="15699">MSNKIYNVKQAAKILGLSTNTTYKYLNEGRIKAARGDIRGTFIIPAKSLETFLGSKLPDDTLIESELSNHDEASFKDSAIVIDTSSPTLATKVTRILITISLLIIIADIVLTQNFSPIAQLARITLIAILLLISYQFGGFIKR</sequence>
<dbReference type="InterPro" id="IPR041657">
    <property type="entry name" value="HTH_17"/>
</dbReference>
<keyword evidence="1" id="KW-0472">Membrane</keyword>
<evidence type="ECO:0000313" key="3">
    <source>
        <dbReference type="EMBL" id="KKT72722.1"/>
    </source>
</evidence>
<organism evidence="3 4">
    <name type="scientific">Candidatus Collierbacteria bacterium GW2011_GWB1_44_6</name>
    <dbReference type="NCBI Taxonomy" id="1618384"/>
    <lineage>
        <taxon>Bacteria</taxon>
        <taxon>Candidatus Collieribacteriota</taxon>
    </lineage>
</organism>
<reference evidence="3 4" key="1">
    <citation type="journal article" date="2015" name="Nature">
        <title>rRNA introns, odd ribosomes, and small enigmatic genomes across a large radiation of phyla.</title>
        <authorList>
            <person name="Brown C.T."/>
            <person name="Hug L.A."/>
            <person name="Thomas B.C."/>
            <person name="Sharon I."/>
            <person name="Castelle C.J."/>
            <person name="Singh A."/>
            <person name="Wilkins M.J."/>
            <person name="Williams K.H."/>
            <person name="Banfield J.F."/>
        </authorList>
    </citation>
    <scope>NUCLEOTIDE SEQUENCE [LARGE SCALE GENOMIC DNA]</scope>
</reference>